<dbReference type="EMBL" id="CP051684">
    <property type="protein sequence ID" value="QJD93245.1"/>
    <property type="molecule type" value="Genomic_DNA"/>
</dbReference>
<evidence type="ECO:0000313" key="1">
    <source>
        <dbReference type="EMBL" id="QJD93245.1"/>
    </source>
</evidence>
<protein>
    <submittedName>
        <fullName evidence="1">Uncharacterized protein</fullName>
    </submittedName>
</protein>
<gene>
    <name evidence="1" type="ORF">HH213_26070</name>
</gene>
<reference evidence="1 2" key="1">
    <citation type="submission" date="2020-04" db="EMBL/GenBank/DDBJ databases">
        <title>Genome sequencing of novel species.</title>
        <authorList>
            <person name="Heo J."/>
            <person name="Kim S.-J."/>
            <person name="Kim J.-S."/>
            <person name="Hong S.-B."/>
            <person name="Kwon S.-W."/>
        </authorList>
    </citation>
    <scope>NUCLEOTIDE SEQUENCE [LARGE SCALE GENOMIC DNA]</scope>
    <source>
        <strain evidence="1 2">AF9R3</strain>
    </source>
</reference>
<sequence length="280" mass="31197">MPYDLLFIATHCGDVKGSRDTHKFTDSSGAERTLVLDLALQVSPEARDGKFEVKAYEKFVSIDGVRWEDTVERRRVVGTAVRDFCAVPLGDRTPVSREPIDRIAGSAALGMFDGNLLATPTNAGAGRFPFVFNNACVSWHELAGRFMFGGARGYIGSLISVADSEAQEVAMGVLDKYFGRPLAHALWSTQKSVSGDGIRRPYVMVGVHFQRLRSTLQPPHKHILQQLVRAHRYWSEQLNNTPATDDNKRMDITDRVDFLHHCIEEFRSAKPTHTPRPSAS</sequence>
<dbReference type="RefSeq" id="WP_169114193.1">
    <property type="nucleotide sequence ID" value="NZ_CP051684.1"/>
</dbReference>
<proteinExistence type="predicted"/>
<name>A0ABX6MG44_9BURK</name>
<accession>A0ABX6MG44</accession>
<keyword evidence="2" id="KW-1185">Reference proteome</keyword>
<dbReference type="Proteomes" id="UP000503117">
    <property type="component" value="Chromosome"/>
</dbReference>
<evidence type="ECO:0000313" key="2">
    <source>
        <dbReference type="Proteomes" id="UP000503117"/>
    </source>
</evidence>
<organism evidence="1 2">
    <name type="scientific">Duganella dendranthematis</name>
    <dbReference type="NCBI Taxonomy" id="2728021"/>
    <lineage>
        <taxon>Bacteria</taxon>
        <taxon>Pseudomonadati</taxon>
        <taxon>Pseudomonadota</taxon>
        <taxon>Betaproteobacteria</taxon>
        <taxon>Burkholderiales</taxon>
        <taxon>Oxalobacteraceae</taxon>
        <taxon>Telluria group</taxon>
        <taxon>Duganella</taxon>
    </lineage>
</organism>